<protein>
    <submittedName>
        <fullName evidence="1">Uncharacterized protein</fullName>
    </submittedName>
</protein>
<gene>
    <name evidence="1" type="ORF">BN2475_270015</name>
</gene>
<name>A0A1N7S0X6_9BURK</name>
<evidence type="ECO:0000313" key="2">
    <source>
        <dbReference type="Proteomes" id="UP000187012"/>
    </source>
</evidence>
<dbReference type="AlphaFoldDB" id="A0A1N7S0X6"/>
<organism evidence="1 2">
    <name type="scientific">Paraburkholderia ribeironis</name>
    <dbReference type="NCBI Taxonomy" id="1247936"/>
    <lineage>
        <taxon>Bacteria</taxon>
        <taxon>Pseudomonadati</taxon>
        <taxon>Pseudomonadota</taxon>
        <taxon>Betaproteobacteria</taxon>
        <taxon>Burkholderiales</taxon>
        <taxon>Burkholderiaceae</taxon>
        <taxon>Paraburkholderia</taxon>
    </lineage>
</organism>
<proteinExistence type="predicted"/>
<dbReference type="Proteomes" id="UP000187012">
    <property type="component" value="Unassembled WGS sequence"/>
</dbReference>
<evidence type="ECO:0000313" key="1">
    <source>
        <dbReference type="EMBL" id="SIT40627.1"/>
    </source>
</evidence>
<accession>A0A1N7S0X6</accession>
<dbReference type="STRING" id="1247936.BN2475_270015"/>
<dbReference type="EMBL" id="CYGX02000027">
    <property type="protein sequence ID" value="SIT40627.1"/>
    <property type="molecule type" value="Genomic_DNA"/>
</dbReference>
<dbReference type="OrthoDB" id="9090457at2"/>
<sequence length="173" mass="19727">MTKMAKHPQPRVWMLNYPLFFRAAHYPWSYPTNISHFGILCGVGWYPIIEALARDVESELRALWREQFHRPDQIAALEYALATGCATFPVLPICTDISQVDGELNVEFQQGSMCPADVAERIRSYIDIAVASSRYICESCGRSGKFRESYWRRVYCDDCLVPEAPLEQAVTPA</sequence>
<keyword evidence="2" id="KW-1185">Reference proteome</keyword>
<dbReference type="RefSeq" id="WP_094779929.1">
    <property type="nucleotide sequence ID" value="NZ_CYGX02000027.1"/>
</dbReference>
<reference evidence="1 2" key="1">
    <citation type="submission" date="2016-12" db="EMBL/GenBank/DDBJ databases">
        <authorList>
            <person name="Song W.-J."/>
            <person name="Kurnit D.M."/>
        </authorList>
    </citation>
    <scope>NUCLEOTIDE SEQUENCE [LARGE SCALE GENOMIC DNA]</scope>
    <source>
        <strain evidence="1 2">STM7296</strain>
    </source>
</reference>